<reference evidence="14 15" key="1">
    <citation type="submission" date="2017-02" db="EMBL/GenBank/DDBJ databases">
        <authorList>
            <person name="Peterson S.W."/>
        </authorList>
    </citation>
    <scope>NUCLEOTIDE SEQUENCE [LARGE SCALE GENOMIC DNA]</scope>
    <source>
        <strain evidence="14 15">DSM 21749</strain>
    </source>
</reference>
<keyword evidence="9 12" id="KW-0460">Magnesium</keyword>
<keyword evidence="7 12" id="KW-0479">Metal-binding</keyword>
<comment type="subunit">
    <text evidence="4 12">Homotetramer.</text>
</comment>
<dbReference type="PIRSF" id="PIRSF006118">
    <property type="entry name" value="KDO8-P_Ptase"/>
    <property type="match status" value="1"/>
</dbReference>
<dbReference type="SFLD" id="SFLDG01136">
    <property type="entry name" value="C1.6:_Phosphoserine_Phosphatas"/>
    <property type="match status" value="1"/>
</dbReference>
<dbReference type="GO" id="GO:0009103">
    <property type="term" value="P:lipopolysaccharide biosynthetic process"/>
    <property type="evidence" value="ECO:0007669"/>
    <property type="project" value="UniProtKB-UniRule"/>
</dbReference>
<dbReference type="InterPro" id="IPR010023">
    <property type="entry name" value="KdsC_fam"/>
</dbReference>
<dbReference type="RefSeq" id="WP_078757708.1">
    <property type="nucleotide sequence ID" value="NZ_FUXP01000002.1"/>
</dbReference>
<evidence type="ECO:0000256" key="11">
    <source>
        <dbReference type="ARBA" id="ARBA00031051"/>
    </source>
</evidence>
<evidence type="ECO:0000313" key="15">
    <source>
        <dbReference type="Proteomes" id="UP000190061"/>
    </source>
</evidence>
<evidence type="ECO:0000256" key="8">
    <source>
        <dbReference type="ARBA" id="ARBA00022801"/>
    </source>
</evidence>
<dbReference type="STRING" id="1122188.SAMN02745674_01132"/>
<dbReference type="SFLD" id="SFLDG01138">
    <property type="entry name" value="C1.6.2:_Deoxy-d-mannose-octulo"/>
    <property type="match status" value="1"/>
</dbReference>
<evidence type="ECO:0000313" key="14">
    <source>
        <dbReference type="EMBL" id="SJZ87563.1"/>
    </source>
</evidence>
<feature type="binding site" evidence="13">
    <location>
        <position position="28"/>
    </location>
    <ligand>
        <name>substrate</name>
    </ligand>
</feature>
<dbReference type="SUPFAM" id="SSF56784">
    <property type="entry name" value="HAD-like"/>
    <property type="match status" value="1"/>
</dbReference>
<evidence type="ECO:0000256" key="6">
    <source>
        <dbReference type="ARBA" id="ARBA00020092"/>
    </source>
</evidence>
<feature type="binding site" evidence="13">
    <location>
        <position position="119"/>
    </location>
    <ligand>
        <name>Mg(2+)</name>
        <dbReference type="ChEBI" id="CHEBI:18420"/>
    </ligand>
</feature>
<dbReference type="GO" id="GO:0046872">
    <property type="term" value="F:metal ion binding"/>
    <property type="evidence" value="ECO:0007669"/>
    <property type="project" value="UniProtKB-UniRule"/>
</dbReference>
<dbReference type="Gene3D" id="3.40.50.1000">
    <property type="entry name" value="HAD superfamily/HAD-like"/>
    <property type="match status" value="1"/>
</dbReference>
<sequence length="193" mass="21179">MSYQHLNDYPADVRERAARIRLACFDVDGTLTDGRLVFDTAGRESKAFHVHDGLGLVLLRRFGIEVAFITARTSTVVEQRAAELGIVEVHTAVKDKFARVGEIIARMGIGMDEVAFMGDDLPDLRVMSRVGFAAAPADAHPWVRERVQWRTSLPAGHGAAREFCDLLLASQGHAQALIDEVTRVEGVRVEGNA</sequence>
<dbReference type="InterPro" id="IPR023214">
    <property type="entry name" value="HAD_sf"/>
</dbReference>
<dbReference type="OrthoDB" id="9805604at2"/>
<evidence type="ECO:0000256" key="7">
    <source>
        <dbReference type="ARBA" id="ARBA00022723"/>
    </source>
</evidence>
<evidence type="ECO:0000256" key="9">
    <source>
        <dbReference type="ARBA" id="ARBA00022842"/>
    </source>
</evidence>
<dbReference type="EMBL" id="FUXP01000002">
    <property type="protein sequence ID" value="SJZ87563.1"/>
    <property type="molecule type" value="Genomic_DNA"/>
</dbReference>
<dbReference type="AlphaFoldDB" id="A0A1T4P7P2"/>
<dbReference type="InterPro" id="IPR050793">
    <property type="entry name" value="CMP-NeuNAc_synthase"/>
</dbReference>
<dbReference type="FunFam" id="3.40.50.1000:FF:000029">
    <property type="entry name" value="3-deoxy-D-manno-octulosonate 8-phosphate phosphatase KdsC"/>
    <property type="match status" value="1"/>
</dbReference>
<keyword evidence="15" id="KW-1185">Reference proteome</keyword>
<dbReference type="NCBIfam" id="TIGR01670">
    <property type="entry name" value="KdsC-phosphatas"/>
    <property type="match status" value="1"/>
</dbReference>
<dbReference type="Proteomes" id="UP000190061">
    <property type="component" value="Unassembled WGS sequence"/>
</dbReference>
<evidence type="ECO:0000256" key="1">
    <source>
        <dbReference type="ARBA" id="ARBA00000898"/>
    </source>
</evidence>
<keyword evidence="8 12" id="KW-0378">Hydrolase</keyword>
<evidence type="ECO:0000256" key="2">
    <source>
        <dbReference type="ARBA" id="ARBA00001946"/>
    </source>
</evidence>
<keyword evidence="10 12" id="KW-0448">Lipopolysaccharide biosynthesis</keyword>
<dbReference type="InterPro" id="IPR036412">
    <property type="entry name" value="HAD-like_sf"/>
</dbReference>
<evidence type="ECO:0000256" key="5">
    <source>
        <dbReference type="ARBA" id="ARBA00013066"/>
    </source>
</evidence>
<dbReference type="PANTHER" id="PTHR21485:SF6">
    <property type="entry name" value="N-ACYLNEURAMINATE CYTIDYLYLTRANSFERASE-RELATED"/>
    <property type="match status" value="1"/>
</dbReference>
<evidence type="ECO:0000256" key="10">
    <source>
        <dbReference type="ARBA" id="ARBA00022985"/>
    </source>
</evidence>
<name>A0A1T4P7P2_9GAMM</name>
<proteinExistence type="inferred from homology"/>
<comment type="function">
    <text evidence="12">Catalyzes the hydrolysis of 3-deoxy-D-manno-octulosonate 8-phosphate (KDO 8-P) to 3-deoxy-D-manno-octulosonate (KDO) and inorganic phosphate.</text>
</comment>
<evidence type="ECO:0000256" key="12">
    <source>
        <dbReference type="PIRNR" id="PIRNR006118"/>
    </source>
</evidence>
<dbReference type="CDD" id="cd01630">
    <property type="entry name" value="HAD_KDO-like"/>
    <property type="match status" value="1"/>
</dbReference>
<dbReference type="GO" id="GO:0008781">
    <property type="term" value="F:N-acylneuraminate cytidylyltransferase activity"/>
    <property type="evidence" value="ECO:0007669"/>
    <property type="project" value="TreeGrafter"/>
</dbReference>
<feature type="binding site" evidence="13">
    <location>
        <position position="26"/>
    </location>
    <ligand>
        <name>Mg(2+)</name>
        <dbReference type="ChEBI" id="CHEBI:18420"/>
    </ligand>
</feature>
<dbReference type="SFLD" id="SFLDS00003">
    <property type="entry name" value="Haloacid_Dehalogenase"/>
    <property type="match status" value="1"/>
</dbReference>
<dbReference type="EC" id="3.1.3.45" evidence="5 12"/>
<dbReference type="PANTHER" id="PTHR21485">
    <property type="entry name" value="HAD SUPERFAMILY MEMBERS CMAS AND KDSC"/>
    <property type="match status" value="1"/>
</dbReference>
<dbReference type="Pfam" id="PF08282">
    <property type="entry name" value="Hydrolase_3"/>
    <property type="match status" value="1"/>
</dbReference>
<evidence type="ECO:0000256" key="4">
    <source>
        <dbReference type="ARBA" id="ARBA00011881"/>
    </source>
</evidence>
<gene>
    <name evidence="14" type="ORF">SAMN02745674_01132</name>
</gene>
<organism evidence="14 15">
    <name type="scientific">Lysobacter spongiicola DSM 21749</name>
    <dbReference type="NCBI Taxonomy" id="1122188"/>
    <lineage>
        <taxon>Bacteria</taxon>
        <taxon>Pseudomonadati</taxon>
        <taxon>Pseudomonadota</taxon>
        <taxon>Gammaproteobacteria</taxon>
        <taxon>Lysobacterales</taxon>
        <taxon>Lysobacteraceae</taxon>
        <taxon>Novilysobacter</taxon>
    </lineage>
</organism>
<evidence type="ECO:0000256" key="3">
    <source>
        <dbReference type="ARBA" id="ARBA00005893"/>
    </source>
</evidence>
<comment type="cofactor">
    <cofactor evidence="2 12 13">
        <name>Mg(2+)</name>
        <dbReference type="ChEBI" id="CHEBI:18420"/>
    </cofactor>
</comment>
<dbReference type="GO" id="GO:0019143">
    <property type="term" value="F:3-deoxy-manno-octulosonate-8-phosphatase activity"/>
    <property type="evidence" value="ECO:0007669"/>
    <property type="project" value="UniProtKB-UniRule"/>
</dbReference>
<protein>
    <recommendedName>
        <fullName evidence="6 12">3-deoxy-D-manno-octulosonate 8-phosphate phosphatase KdsC</fullName>
        <ecNumber evidence="5 12">3.1.3.45</ecNumber>
    </recommendedName>
    <alternativeName>
        <fullName evidence="11 12">KDO 8-P phosphatase</fullName>
    </alternativeName>
</protein>
<comment type="catalytic activity">
    <reaction evidence="1 12">
        <text>3-deoxy-alpha-D-manno-2-octulosonate-8-phosphate + H2O = 3-deoxy-alpha-D-manno-oct-2-ulosonate + phosphate</text>
        <dbReference type="Rhea" id="RHEA:11500"/>
        <dbReference type="ChEBI" id="CHEBI:15377"/>
        <dbReference type="ChEBI" id="CHEBI:43474"/>
        <dbReference type="ChEBI" id="CHEBI:85985"/>
        <dbReference type="ChEBI" id="CHEBI:85986"/>
        <dbReference type="EC" id="3.1.3.45"/>
    </reaction>
</comment>
<comment type="similarity">
    <text evidence="3 12">Belongs to the KdsC family.</text>
</comment>
<evidence type="ECO:0000256" key="13">
    <source>
        <dbReference type="PIRSR" id="PIRSR006118-2"/>
    </source>
</evidence>
<accession>A0A1T4P7P2</accession>